<dbReference type="PANTHER" id="PTHR11271:SF6">
    <property type="entry name" value="GUANINE DEAMINASE"/>
    <property type="match status" value="1"/>
</dbReference>
<dbReference type="EC" id="3.5.4.3" evidence="3 7"/>
<evidence type="ECO:0000313" key="11">
    <source>
        <dbReference type="Proteomes" id="UP000478837"/>
    </source>
</evidence>
<dbReference type="GO" id="GO:0005829">
    <property type="term" value="C:cytosol"/>
    <property type="evidence" value="ECO:0007669"/>
    <property type="project" value="TreeGrafter"/>
</dbReference>
<comment type="similarity">
    <text evidence="2 8">Belongs to the metallo-dependent hydrolases superfamily. ATZ/TRZ family.</text>
</comment>
<evidence type="ECO:0000256" key="4">
    <source>
        <dbReference type="ARBA" id="ARBA00022723"/>
    </source>
</evidence>
<comment type="catalytic activity">
    <reaction evidence="8">
        <text>guanine + H2O + H(+) = xanthine + NH4(+)</text>
        <dbReference type="Rhea" id="RHEA:14665"/>
        <dbReference type="ChEBI" id="CHEBI:15377"/>
        <dbReference type="ChEBI" id="CHEBI:15378"/>
        <dbReference type="ChEBI" id="CHEBI:16235"/>
        <dbReference type="ChEBI" id="CHEBI:17712"/>
        <dbReference type="ChEBI" id="CHEBI:28938"/>
        <dbReference type="EC" id="3.5.4.3"/>
    </reaction>
</comment>
<comment type="caution">
    <text evidence="10">The sequence shown here is derived from an EMBL/GenBank/DDBJ whole genome shotgun (WGS) entry which is preliminary data.</text>
</comment>
<keyword evidence="11" id="KW-1185">Reference proteome</keyword>
<organism evidence="10 11">
    <name type="scientific">Alteromonas hispanica</name>
    <dbReference type="NCBI Taxonomy" id="315421"/>
    <lineage>
        <taxon>Bacteria</taxon>
        <taxon>Pseudomonadati</taxon>
        <taxon>Pseudomonadota</taxon>
        <taxon>Gammaproteobacteria</taxon>
        <taxon>Alteromonadales</taxon>
        <taxon>Alteromonadaceae</taxon>
        <taxon>Alteromonas/Salinimonas group</taxon>
        <taxon>Alteromonas</taxon>
    </lineage>
</organism>
<dbReference type="Gene3D" id="2.30.40.10">
    <property type="entry name" value="Urease, subunit C, domain 1"/>
    <property type="match status" value="1"/>
</dbReference>
<keyword evidence="5 8" id="KW-0378">Hydrolase</keyword>
<protein>
    <recommendedName>
        <fullName evidence="3 7">Guanine deaminase</fullName>
        <shortName evidence="8">Guanase</shortName>
        <ecNumber evidence="3 7">3.5.4.3</ecNumber>
    </recommendedName>
    <alternativeName>
        <fullName evidence="8">Guanine aminohydrolase</fullName>
    </alternativeName>
</protein>
<dbReference type="InterPro" id="IPR011059">
    <property type="entry name" value="Metal-dep_hydrolase_composite"/>
</dbReference>
<dbReference type="NCBIfam" id="NF006679">
    <property type="entry name" value="PRK09228.1"/>
    <property type="match status" value="1"/>
</dbReference>
<dbReference type="RefSeq" id="WP_163109700.1">
    <property type="nucleotide sequence ID" value="NZ_JAAAWP010000001.1"/>
</dbReference>
<reference evidence="10 11" key="1">
    <citation type="submission" date="2020-01" db="EMBL/GenBank/DDBJ databases">
        <title>Genomes of bacteria type strains.</title>
        <authorList>
            <person name="Chen J."/>
            <person name="Zhu S."/>
            <person name="Yang J."/>
        </authorList>
    </citation>
    <scope>NUCLEOTIDE SEQUENCE [LARGE SCALE GENOMIC DNA]</scope>
    <source>
        <strain evidence="10 11">LMG 22958</strain>
    </source>
</reference>
<dbReference type="GO" id="GO:0006147">
    <property type="term" value="P:guanine catabolic process"/>
    <property type="evidence" value="ECO:0007669"/>
    <property type="project" value="UniProtKB-UniRule"/>
</dbReference>
<evidence type="ECO:0000313" key="10">
    <source>
        <dbReference type="EMBL" id="NDW20348.1"/>
    </source>
</evidence>
<dbReference type="SUPFAM" id="SSF51556">
    <property type="entry name" value="Metallo-dependent hydrolases"/>
    <property type="match status" value="1"/>
</dbReference>
<dbReference type="SUPFAM" id="SSF51338">
    <property type="entry name" value="Composite domain of metallo-dependent hydrolases"/>
    <property type="match status" value="1"/>
</dbReference>
<evidence type="ECO:0000256" key="1">
    <source>
        <dbReference type="ARBA" id="ARBA00004984"/>
    </source>
</evidence>
<dbReference type="AlphaFoldDB" id="A0A6L9MQE2"/>
<comment type="pathway">
    <text evidence="1 8">Purine metabolism; guanine degradation; xanthine from guanine: step 1/1.</text>
</comment>
<evidence type="ECO:0000256" key="3">
    <source>
        <dbReference type="ARBA" id="ARBA00012781"/>
    </source>
</evidence>
<dbReference type="Proteomes" id="UP000478837">
    <property type="component" value="Unassembled WGS sequence"/>
</dbReference>
<dbReference type="InterPro" id="IPR032466">
    <property type="entry name" value="Metal_Hydrolase"/>
</dbReference>
<dbReference type="InterPro" id="IPR006680">
    <property type="entry name" value="Amidohydro-rel"/>
</dbReference>
<accession>A0A6L9MQE2</accession>
<dbReference type="NCBIfam" id="TIGR02967">
    <property type="entry name" value="guan_deamin"/>
    <property type="match status" value="1"/>
</dbReference>
<evidence type="ECO:0000259" key="9">
    <source>
        <dbReference type="Pfam" id="PF01979"/>
    </source>
</evidence>
<evidence type="ECO:0000256" key="5">
    <source>
        <dbReference type="ARBA" id="ARBA00022801"/>
    </source>
</evidence>
<sequence length="445" mass="49377">MPLKNKHAEATQLLRASIAHFPTTTLNFDEKVEIFTDGALIVKGNTIQDVGDYLSMHTRYPDAVINDYSGKWILPGLIDSHLHYPQTQSIANYGDQLLSWLENYTFPAEMAFEDEAHAAHIAKVFLNQLLKNGTTTGFVFTTVHASSSQALFRAASDINMAIVAGKVCMDRHCPSNLQDTPALAQRESADLIDEWHNKGRNKYALTPRFAPTSSDAQLAAIGELASQYTDVFIQTHLSENHDEIAWVKSLFPSANGYLDVYDKYNLVRERAVFGHGIHLNQEEWERLGEARATIAFCPTSNLFLGSGLFNMEQARASNVHVALATDVGAGTTFNMFKTYGDAYKVSQLRNAPISPLEGFYLMTQGAAAAHKLDDEIGNLNPGTAADFIVVEPRFDELTALRIDKDALFKDVFFALSILGDDRMIEETWISGQCCYSKKENLDAMA</sequence>
<comment type="cofactor">
    <cofactor evidence="8">
        <name>Zn(2+)</name>
        <dbReference type="ChEBI" id="CHEBI:29105"/>
    </cofactor>
    <text evidence="8">Binds 1 zinc ion per subunit.</text>
</comment>
<dbReference type="Pfam" id="PF01979">
    <property type="entry name" value="Amidohydro_1"/>
    <property type="match status" value="1"/>
</dbReference>
<dbReference type="GO" id="GO:0008892">
    <property type="term" value="F:guanine deaminase activity"/>
    <property type="evidence" value="ECO:0007669"/>
    <property type="project" value="UniProtKB-UniRule"/>
</dbReference>
<dbReference type="InterPro" id="IPR014311">
    <property type="entry name" value="Guanine_deaminase"/>
</dbReference>
<dbReference type="Gene3D" id="3.20.20.140">
    <property type="entry name" value="Metal-dependent hydrolases"/>
    <property type="match status" value="1"/>
</dbReference>
<dbReference type="PANTHER" id="PTHR11271">
    <property type="entry name" value="GUANINE DEAMINASE"/>
    <property type="match status" value="1"/>
</dbReference>
<evidence type="ECO:0000256" key="2">
    <source>
        <dbReference type="ARBA" id="ARBA00006745"/>
    </source>
</evidence>
<dbReference type="GO" id="GO:0008270">
    <property type="term" value="F:zinc ion binding"/>
    <property type="evidence" value="ECO:0007669"/>
    <property type="project" value="UniProtKB-UniRule"/>
</dbReference>
<dbReference type="EMBL" id="JAAAWP010000001">
    <property type="protein sequence ID" value="NDW20348.1"/>
    <property type="molecule type" value="Genomic_DNA"/>
</dbReference>
<evidence type="ECO:0000256" key="8">
    <source>
        <dbReference type="RuleBase" id="RU366009"/>
    </source>
</evidence>
<evidence type="ECO:0000256" key="7">
    <source>
        <dbReference type="NCBIfam" id="TIGR02967"/>
    </source>
</evidence>
<dbReference type="UniPathway" id="UPA00603">
    <property type="reaction ID" value="UER00660"/>
</dbReference>
<feature type="domain" description="Amidohydrolase-related" evidence="9">
    <location>
        <begin position="72"/>
        <end position="431"/>
    </location>
</feature>
<gene>
    <name evidence="10" type="primary">guaD</name>
    <name evidence="10" type="ORF">GTW09_02225</name>
</gene>
<evidence type="ECO:0000256" key="6">
    <source>
        <dbReference type="ARBA" id="ARBA00022833"/>
    </source>
</evidence>
<dbReference type="FunFam" id="3.20.20.140:FF:000022">
    <property type="entry name" value="Guanine deaminase"/>
    <property type="match status" value="1"/>
</dbReference>
<proteinExistence type="inferred from homology"/>
<dbReference type="InterPro" id="IPR051607">
    <property type="entry name" value="Metallo-dep_hydrolases"/>
</dbReference>
<name>A0A6L9MQE2_9ALTE</name>
<keyword evidence="6 8" id="KW-0862">Zinc</keyword>
<keyword evidence="4 8" id="KW-0479">Metal-binding</keyword>
<comment type="function">
    <text evidence="8">Catalyzes the hydrolytic deamination of guanine, producing xanthine and ammonia.</text>
</comment>